<comment type="caution">
    <text evidence="1">The sequence shown here is derived from an EMBL/GenBank/DDBJ whole genome shotgun (WGS) entry which is preliminary data.</text>
</comment>
<sequence>CVHVLHLRLTQVQFSAAFLFYRKDVKSRTGGAIDPWGRDITSSNPF</sequence>
<reference evidence="1 2" key="1">
    <citation type="journal article" date="2018" name="Front. Plant Sci.">
        <title>Red Clover (Trifolium pratense) and Zigzag Clover (T. medium) - A Picture of Genomic Similarities and Differences.</title>
        <authorList>
            <person name="Dluhosova J."/>
            <person name="Istvanek J."/>
            <person name="Nedelnik J."/>
            <person name="Repkova J."/>
        </authorList>
    </citation>
    <scope>NUCLEOTIDE SEQUENCE [LARGE SCALE GENOMIC DNA]</scope>
    <source>
        <strain evidence="2">cv. 10/8</strain>
        <tissue evidence="1">Leaf</tissue>
    </source>
</reference>
<feature type="non-terminal residue" evidence="1">
    <location>
        <position position="1"/>
    </location>
</feature>
<evidence type="ECO:0000313" key="2">
    <source>
        <dbReference type="Proteomes" id="UP000265520"/>
    </source>
</evidence>
<keyword evidence="2" id="KW-1185">Reference proteome</keyword>
<organism evidence="1 2">
    <name type="scientific">Trifolium medium</name>
    <dbReference type="NCBI Taxonomy" id="97028"/>
    <lineage>
        <taxon>Eukaryota</taxon>
        <taxon>Viridiplantae</taxon>
        <taxon>Streptophyta</taxon>
        <taxon>Embryophyta</taxon>
        <taxon>Tracheophyta</taxon>
        <taxon>Spermatophyta</taxon>
        <taxon>Magnoliopsida</taxon>
        <taxon>eudicotyledons</taxon>
        <taxon>Gunneridae</taxon>
        <taxon>Pentapetalae</taxon>
        <taxon>rosids</taxon>
        <taxon>fabids</taxon>
        <taxon>Fabales</taxon>
        <taxon>Fabaceae</taxon>
        <taxon>Papilionoideae</taxon>
        <taxon>50 kb inversion clade</taxon>
        <taxon>NPAAA clade</taxon>
        <taxon>Hologalegina</taxon>
        <taxon>IRL clade</taxon>
        <taxon>Trifolieae</taxon>
        <taxon>Trifolium</taxon>
    </lineage>
</organism>
<evidence type="ECO:0000313" key="1">
    <source>
        <dbReference type="EMBL" id="MCI94655.1"/>
    </source>
</evidence>
<accession>A0A392W6V9</accession>
<dbReference type="EMBL" id="LXQA011362465">
    <property type="protein sequence ID" value="MCI94655.1"/>
    <property type="molecule type" value="Genomic_DNA"/>
</dbReference>
<dbReference type="AlphaFoldDB" id="A0A392W6V9"/>
<name>A0A392W6V9_9FABA</name>
<protein>
    <submittedName>
        <fullName evidence="1">Uncharacterized protein</fullName>
    </submittedName>
</protein>
<dbReference type="Proteomes" id="UP000265520">
    <property type="component" value="Unassembled WGS sequence"/>
</dbReference>
<proteinExistence type="predicted"/>